<evidence type="ECO:0008006" key="4">
    <source>
        <dbReference type="Google" id="ProtNLM"/>
    </source>
</evidence>
<dbReference type="PANTHER" id="PTHR48125">
    <property type="entry name" value="LP07818P1"/>
    <property type="match status" value="1"/>
</dbReference>
<reference evidence="3" key="1">
    <citation type="journal article" date="2024" name="Algal Res.">
        <title>Biochemical, toxicological and genomic investigation of a high-biomass producing Limnothrix strain isolated from Italian shallow drinking water reservoir.</title>
        <authorList>
            <person name="Simonazzi M."/>
            <person name="Shishido T.K."/>
            <person name="Delbaje E."/>
            <person name="Wahlsten M."/>
            <person name="Fewer D.P."/>
            <person name="Sivonen K."/>
            <person name="Pezzolesi L."/>
            <person name="Pistocchi R."/>
        </authorList>
    </citation>
    <scope>NUCLEOTIDE SEQUENCE [LARGE SCALE GENOMIC DNA]</scope>
    <source>
        <strain evidence="3">LRLZ20PSL1</strain>
    </source>
</reference>
<feature type="region of interest" description="Disordered" evidence="1">
    <location>
        <begin position="300"/>
        <end position="569"/>
    </location>
</feature>
<keyword evidence="3" id="KW-1185">Reference proteome</keyword>
<accession>A0ABW7CCD6</accession>
<feature type="compositionally biased region" description="Low complexity" evidence="1">
    <location>
        <begin position="553"/>
        <end position="566"/>
    </location>
</feature>
<evidence type="ECO:0000313" key="3">
    <source>
        <dbReference type="Proteomes" id="UP001604335"/>
    </source>
</evidence>
<feature type="compositionally biased region" description="Low complexity" evidence="1">
    <location>
        <begin position="431"/>
        <end position="448"/>
    </location>
</feature>
<proteinExistence type="predicted"/>
<feature type="compositionally biased region" description="Acidic residues" evidence="1">
    <location>
        <begin position="361"/>
        <end position="371"/>
    </location>
</feature>
<comment type="caution">
    <text evidence="2">The sequence shown here is derived from an EMBL/GenBank/DDBJ whole genome shotgun (WGS) entry which is preliminary data.</text>
</comment>
<feature type="compositionally biased region" description="Low complexity" evidence="1">
    <location>
        <begin position="386"/>
        <end position="397"/>
    </location>
</feature>
<feature type="compositionally biased region" description="Basic and acidic residues" evidence="1">
    <location>
        <begin position="331"/>
        <end position="340"/>
    </location>
</feature>
<dbReference type="RefSeq" id="WP_393014308.1">
    <property type="nucleotide sequence ID" value="NZ_JAZAQF010000081.1"/>
</dbReference>
<dbReference type="PANTHER" id="PTHR48125:SF12">
    <property type="entry name" value="AT HOOK TRANSCRIPTION FACTOR FAMILY-RELATED"/>
    <property type="match status" value="1"/>
</dbReference>
<feature type="compositionally biased region" description="Low complexity" evidence="1">
    <location>
        <begin position="491"/>
        <end position="508"/>
    </location>
</feature>
<organism evidence="2 3">
    <name type="scientific">Limnothrix redekei LRLZ20PSL1</name>
    <dbReference type="NCBI Taxonomy" id="3112953"/>
    <lineage>
        <taxon>Bacteria</taxon>
        <taxon>Bacillati</taxon>
        <taxon>Cyanobacteriota</taxon>
        <taxon>Cyanophyceae</taxon>
        <taxon>Pseudanabaenales</taxon>
        <taxon>Pseudanabaenaceae</taxon>
        <taxon>Limnothrix</taxon>
    </lineage>
</organism>
<evidence type="ECO:0000313" key="2">
    <source>
        <dbReference type="EMBL" id="MFG3818770.1"/>
    </source>
</evidence>
<feature type="compositionally biased region" description="Low complexity" evidence="1">
    <location>
        <begin position="341"/>
        <end position="353"/>
    </location>
</feature>
<sequence length="606" mass="64955">MAWGCVVLVWGCLLLPIGGCAKEPPPLATATPPKPNQGKVVGAIDEVAPPSIVQRLNRELDRYQPQVQIIAPRPDETLTQTQVAVQLRVQDLPLFKDEALAAGPHLKLMLDDRPVAEIFDVTDPITISDLTPGTHTLRAFAERPWHESFKNDGAYAQVSFHVFAKTQTQVPDSGRPLLTYNQPIGTVGTEPVLLDFYLTNAPLHLLARERDDDEIVDWKVRVTVNGDSFLLDDWQSIYLKGFRRGKNWVKLELINDRGELLENAFNESVALVEFDPNQTSAIDRLLKGGLSESEARALIDPTYEPPAPKPVAAPEPIAPLPQDLPAVTEAPKTEAPKTEAPEAIAPATTPAAPSMEAVNPEPEDATDENVTDNDTIAPGETLAPQPSAVTPAESAAPAPEPAPEPKTVIPETVEESAIINPPAAPEPEPVLEPSAEPVSPESASPEPLDAALPQAETRRVNSLLSEDREESASPALVSEPKPETAPPSVIAPAAATKPKASATAVPTTEPIDPEAQPKPAAVVTPKSAPPVAVKPPIALESIEPVTPEPIVEPTPSDTPSATATPDRPLKGLRKQFLKWLKQTQQQLPDDLNLPFDIKQVPIPSGD</sequence>
<feature type="compositionally biased region" description="Low complexity" evidence="1">
    <location>
        <begin position="517"/>
        <end position="545"/>
    </location>
</feature>
<name>A0ABW7CCD6_9CYAN</name>
<dbReference type="EMBL" id="JAZAQF010000081">
    <property type="protein sequence ID" value="MFG3818770.1"/>
    <property type="molecule type" value="Genomic_DNA"/>
</dbReference>
<feature type="compositionally biased region" description="Pro residues" evidence="1">
    <location>
        <begin position="303"/>
        <end position="319"/>
    </location>
</feature>
<evidence type="ECO:0000256" key="1">
    <source>
        <dbReference type="SAM" id="MobiDB-lite"/>
    </source>
</evidence>
<dbReference type="Proteomes" id="UP001604335">
    <property type="component" value="Unassembled WGS sequence"/>
</dbReference>
<protein>
    <recommendedName>
        <fullName evidence="4">FHA domain-containing protein</fullName>
    </recommendedName>
</protein>
<gene>
    <name evidence="2" type="ORF">VPK24_14065</name>
</gene>